<keyword evidence="3" id="KW-1185">Reference proteome</keyword>
<dbReference type="Pfam" id="PF04825">
    <property type="entry name" value="Rad21_Rec8_N"/>
    <property type="match status" value="1"/>
</dbReference>
<dbReference type="EMBL" id="JAEPRA010000001">
    <property type="protein sequence ID" value="KAG2189376.1"/>
    <property type="molecule type" value="Genomic_DNA"/>
</dbReference>
<proteinExistence type="predicted"/>
<evidence type="ECO:0000313" key="2">
    <source>
        <dbReference type="EMBL" id="KAG2189376.1"/>
    </source>
</evidence>
<comment type="caution">
    <text evidence="2">The sequence shown here is derived from an EMBL/GenBank/DDBJ whole genome shotgun (WGS) entry which is preliminary data.</text>
</comment>
<dbReference type="Proteomes" id="UP000612746">
    <property type="component" value="Unassembled WGS sequence"/>
</dbReference>
<feature type="domain" description="Rad21/Rec8-like protein N-terminal" evidence="1">
    <location>
        <begin position="4"/>
        <end position="83"/>
    </location>
</feature>
<gene>
    <name evidence="2" type="ORF">INT44_004518</name>
</gene>
<reference evidence="2" key="1">
    <citation type="submission" date="2020-12" db="EMBL/GenBank/DDBJ databases">
        <title>Metabolic potential, ecology and presence of endohyphal bacteria is reflected in genomic diversity of Mucoromycotina.</title>
        <authorList>
            <person name="Muszewska A."/>
            <person name="Okrasinska A."/>
            <person name="Steczkiewicz K."/>
            <person name="Drgas O."/>
            <person name="Orlowska M."/>
            <person name="Perlinska-Lenart U."/>
            <person name="Aleksandrzak-Piekarczyk T."/>
            <person name="Szatraj K."/>
            <person name="Zielenkiewicz U."/>
            <person name="Pilsyk S."/>
            <person name="Malc E."/>
            <person name="Mieczkowski P."/>
            <person name="Kruszewska J.S."/>
            <person name="Biernat P."/>
            <person name="Pawlowska J."/>
        </authorList>
    </citation>
    <scope>NUCLEOTIDE SEQUENCE</scope>
    <source>
        <strain evidence="2">WA0000051536</strain>
    </source>
</reference>
<dbReference type="OrthoDB" id="2446053at2759"/>
<name>A0A8H7QDD2_9FUNG</name>
<accession>A0A8H7QDD2</accession>
<evidence type="ECO:0000259" key="1">
    <source>
        <dbReference type="Pfam" id="PF04825"/>
    </source>
</evidence>
<dbReference type="AlphaFoldDB" id="A0A8H7QDD2"/>
<protein>
    <recommendedName>
        <fullName evidence="1">Rad21/Rec8-like protein N-terminal domain-containing protein</fullName>
    </recommendedName>
</protein>
<dbReference type="InterPro" id="IPR006910">
    <property type="entry name" value="Rad21_Rec8_N"/>
</dbReference>
<evidence type="ECO:0000313" key="3">
    <source>
        <dbReference type="Proteomes" id="UP000612746"/>
    </source>
</evidence>
<organism evidence="2 3">
    <name type="scientific">Umbelopsis vinacea</name>
    <dbReference type="NCBI Taxonomy" id="44442"/>
    <lineage>
        <taxon>Eukaryota</taxon>
        <taxon>Fungi</taxon>
        <taxon>Fungi incertae sedis</taxon>
        <taxon>Mucoromycota</taxon>
        <taxon>Mucoromycotina</taxon>
        <taxon>Umbelopsidomycetes</taxon>
        <taxon>Umbelopsidales</taxon>
        <taxon>Umbelopsidaceae</taxon>
        <taxon>Umbelopsis</taxon>
    </lineage>
</organism>
<sequence>MLQLEEILGTNDLPFQAIWFAANHGMPLASGRHRITKRIIMGVNVERSCNYLCTLEAPLTLQIQSSLLSGLVRVHHRQCDIHFALTITFHFVTMSTAAVKGLWQNIQRELGTCRQINIDTTRTMARYVIIAQHAYQSRHIPYGHPFITTFIRRLQSITLQDNGSPIGMVLSDAVHPFENLIDKDNFRPDWFFNLRPCEKHYSHIYTTDASLVESPPFSVLPSTRLEFDDLEFDIQDAISIDNDEGSIGSRTWKTIGHHQEMEENLSLIGISDTIWHSTGEHEETLSQVRGQDILPRPLAISLPGVNEALSDSTILKPSSVNHATEDQATMGITDQDFDANESIEILRGMGVYQEYNLSQFDIPDGGALRSRRQYVRHTSASGSQGRIDIPFIIETPGGDTEEIPRASISSWLPRYFDRYEIKLALTLGKARGDLDPDYAEERQAIHQPEVGRQACALADLNISTQHLFFLGCSSIMIWKPTEDPEEARGHFGESSGEVFLWNQPEYLSDDSYGTRESRAGSGTWDAIV</sequence>